<evidence type="ECO:0000313" key="2">
    <source>
        <dbReference type="EMBL" id="MFC5006932.1"/>
    </source>
</evidence>
<evidence type="ECO:0000313" key="3">
    <source>
        <dbReference type="Proteomes" id="UP001595912"/>
    </source>
</evidence>
<feature type="transmembrane region" description="Helical" evidence="1">
    <location>
        <begin position="30"/>
        <end position="51"/>
    </location>
</feature>
<protein>
    <submittedName>
        <fullName evidence="2">Uncharacterized protein</fullName>
    </submittedName>
</protein>
<keyword evidence="1" id="KW-1133">Transmembrane helix</keyword>
<organism evidence="2 3">
    <name type="scientific">Dactylosporangium cerinum</name>
    <dbReference type="NCBI Taxonomy" id="1434730"/>
    <lineage>
        <taxon>Bacteria</taxon>
        <taxon>Bacillati</taxon>
        <taxon>Actinomycetota</taxon>
        <taxon>Actinomycetes</taxon>
        <taxon>Micromonosporales</taxon>
        <taxon>Micromonosporaceae</taxon>
        <taxon>Dactylosporangium</taxon>
    </lineage>
</organism>
<dbReference type="EMBL" id="JBHSIU010000110">
    <property type="protein sequence ID" value="MFC5006932.1"/>
    <property type="molecule type" value="Genomic_DNA"/>
</dbReference>
<keyword evidence="1" id="KW-0472">Membrane</keyword>
<sequence length="238" mass="24996">MTADQTIDPWTPADPWIPASSPPGRVRRRAALTLVVLSVATLVIVTVGLAVVRYTSWRFVGFIPMELPGRWAPTVAAAFAGLAAAALLGLRNRTAAKAAAALSTIVLFYTGCVGGAANIVAKVDRDVVHSGTTVVATAPGGDLQLVLHYAYARHYRLRTTGWLGREGQTDVVCASGSATVRKSTGGSGHEDVPAVLLASARFTDATHLSLVATDGRTWTVTVNDVNPDRTINLCDSSF</sequence>
<keyword evidence="1" id="KW-0812">Transmembrane</keyword>
<dbReference type="RefSeq" id="WP_380127585.1">
    <property type="nucleotide sequence ID" value="NZ_JBHSIU010000110.1"/>
</dbReference>
<feature type="transmembrane region" description="Helical" evidence="1">
    <location>
        <begin position="102"/>
        <end position="121"/>
    </location>
</feature>
<gene>
    <name evidence="2" type="ORF">ACFPIJ_55120</name>
</gene>
<accession>A0ABV9WHD3</accession>
<reference evidence="3" key="1">
    <citation type="journal article" date="2019" name="Int. J. Syst. Evol. Microbiol.">
        <title>The Global Catalogue of Microorganisms (GCM) 10K type strain sequencing project: providing services to taxonomists for standard genome sequencing and annotation.</title>
        <authorList>
            <consortium name="The Broad Institute Genomics Platform"/>
            <consortium name="The Broad Institute Genome Sequencing Center for Infectious Disease"/>
            <person name="Wu L."/>
            <person name="Ma J."/>
        </authorList>
    </citation>
    <scope>NUCLEOTIDE SEQUENCE [LARGE SCALE GENOMIC DNA]</scope>
    <source>
        <strain evidence="3">CGMCC 4.7152</strain>
    </source>
</reference>
<feature type="transmembrane region" description="Helical" evidence="1">
    <location>
        <begin position="71"/>
        <end position="90"/>
    </location>
</feature>
<evidence type="ECO:0000256" key="1">
    <source>
        <dbReference type="SAM" id="Phobius"/>
    </source>
</evidence>
<name>A0ABV9WHD3_9ACTN</name>
<keyword evidence="3" id="KW-1185">Reference proteome</keyword>
<comment type="caution">
    <text evidence="2">The sequence shown here is derived from an EMBL/GenBank/DDBJ whole genome shotgun (WGS) entry which is preliminary data.</text>
</comment>
<dbReference type="Proteomes" id="UP001595912">
    <property type="component" value="Unassembled WGS sequence"/>
</dbReference>
<proteinExistence type="predicted"/>